<proteinExistence type="inferred from homology"/>
<dbReference type="EMBL" id="KV417295">
    <property type="protein sequence ID" value="KZO94355.1"/>
    <property type="molecule type" value="Genomic_DNA"/>
</dbReference>
<dbReference type="GO" id="GO:0007015">
    <property type="term" value="P:actin filament organization"/>
    <property type="evidence" value="ECO:0007669"/>
    <property type="project" value="TreeGrafter"/>
</dbReference>
<evidence type="ECO:0000256" key="6">
    <source>
        <dbReference type="ARBA" id="ARBA00023175"/>
    </source>
</evidence>
<dbReference type="GO" id="GO:0016020">
    <property type="term" value="C:membrane"/>
    <property type="evidence" value="ECO:0007669"/>
    <property type="project" value="TreeGrafter"/>
</dbReference>
<evidence type="ECO:0000313" key="10">
    <source>
        <dbReference type="EMBL" id="KZO94355.1"/>
    </source>
</evidence>
<dbReference type="SUPFAM" id="SSF52540">
    <property type="entry name" value="P-loop containing nucleoside triphosphate hydrolases"/>
    <property type="match status" value="1"/>
</dbReference>
<evidence type="ECO:0000256" key="8">
    <source>
        <dbReference type="PROSITE-ProRule" id="PRU00782"/>
    </source>
</evidence>
<name>A0A167K7P4_CALVF</name>
<gene>
    <name evidence="10" type="ORF">CALVIDRAFT_565717</name>
</gene>
<dbReference type="Proteomes" id="UP000076738">
    <property type="component" value="Unassembled WGS sequence"/>
</dbReference>
<comment type="caution">
    <text evidence="8">Lacks conserved residue(s) required for the propagation of feature annotation.</text>
</comment>
<dbReference type="GO" id="GO:0005524">
    <property type="term" value="F:ATP binding"/>
    <property type="evidence" value="ECO:0007669"/>
    <property type="project" value="UniProtKB-KW"/>
</dbReference>
<evidence type="ECO:0000256" key="1">
    <source>
        <dbReference type="ARBA" id="ARBA00008314"/>
    </source>
</evidence>
<sequence length="178" mass="20451">MNQLQATQPHFVRCTVPNSLKKPGKLDIPLVLDQLRCNGVLEGIRIARLGYLNRLPFAEFRQRYEVLTPGVIPRGYMDGRKASTKMIDSLDLDPAIYEIGTSKVFFKAGVLADLEEKRDAHLFDVFSWFQADARMFSARRQMRKVLNRNNAIYTLLFPSCDSSDYDCDCDCEFEARED</sequence>
<evidence type="ECO:0000313" key="11">
    <source>
        <dbReference type="Proteomes" id="UP000076738"/>
    </source>
</evidence>
<accession>A0A167K7P4</accession>
<protein>
    <recommendedName>
        <fullName evidence="9">Myosin motor domain-containing protein</fullName>
    </recommendedName>
</protein>
<feature type="domain" description="Myosin motor" evidence="9">
    <location>
        <begin position="1"/>
        <end position="119"/>
    </location>
</feature>
<evidence type="ECO:0000259" key="9">
    <source>
        <dbReference type="PROSITE" id="PS51456"/>
    </source>
</evidence>
<dbReference type="InterPro" id="IPR036961">
    <property type="entry name" value="Kinesin_motor_dom_sf"/>
</dbReference>
<dbReference type="GO" id="GO:0016459">
    <property type="term" value="C:myosin complex"/>
    <property type="evidence" value="ECO:0007669"/>
    <property type="project" value="UniProtKB-KW"/>
</dbReference>
<dbReference type="AlphaFoldDB" id="A0A167K7P4"/>
<dbReference type="STRING" id="1330018.A0A167K7P4"/>
<keyword evidence="6" id="KW-0505">Motor protein</keyword>
<dbReference type="GO" id="GO:0005737">
    <property type="term" value="C:cytoplasm"/>
    <property type="evidence" value="ECO:0007669"/>
    <property type="project" value="TreeGrafter"/>
</dbReference>
<keyword evidence="7 8" id="KW-0009">Actin-binding</keyword>
<dbReference type="Pfam" id="PF00063">
    <property type="entry name" value="Myosin_head"/>
    <property type="match status" value="1"/>
</dbReference>
<dbReference type="PANTHER" id="PTHR13140">
    <property type="entry name" value="MYOSIN"/>
    <property type="match status" value="1"/>
</dbReference>
<dbReference type="Gene3D" id="1.20.5.4820">
    <property type="match status" value="1"/>
</dbReference>
<keyword evidence="3" id="KW-0067">ATP-binding</keyword>
<evidence type="ECO:0000256" key="7">
    <source>
        <dbReference type="ARBA" id="ARBA00023203"/>
    </source>
</evidence>
<keyword evidence="2" id="KW-0547">Nucleotide-binding</keyword>
<evidence type="ECO:0000256" key="4">
    <source>
        <dbReference type="ARBA" id="ARBA00023054"/>
    </source>
</evidence>
<dbReference type="InterPro" id="IPR001609">
    <property type="entry name" value="Myosin_head_motor_dom-like"/>
</dbReference>
<keyword evidence="5 8" id="KW-0518">Myosin</keyword>
<organism evidence="10 11">
    <name type="scientific">Calocera viscosa (strain TUFC12733)</name>
    <dbReference type="NCBI Taxonomy" id="1330018"/>
    <lineage>
        <taxon>Eukaryota</taxon>
        <taxon>Fungi</taxon>
        <taxon>Dikarya</taxon>
        <taxon>Basidiomycota</taxon>
        <taxon>Agaricomycotina</taxon>
        <taxon>Dacrymycetes</taxon>
        <taxon>Dacrymycetales</taxon>
        <taxon>Dacrymycetaceae</taxon>
        <taxon>Calocera</taxon>
    </lineage>
</organism>
<dbReference type="Gene3D" id="3.40.850.10">
    <property type="entry name" value="Kinesin motor domain"/>
    <property type="match status" value="1"/>
</dbReference>
<reference evidence="10 11" key="1">
    <citation type="journal article" date="2016" name="Mol. Biol. Evol.">
        <title>Comparative Genomics of Early-Diverging Mushroom-Forming Fungi Provides Insights into the Origins of Lignocellulose Decay Capabilities.</title>
        <authorList>
            <person name="Nagy L.G."/>
            <person name="Riley R."/>
            <person name="Tritt A."/>
            <person name="Adam C."/>
            <person name="Daum C."/>
            <person name="Floudas D."/>
            <person name="Sun H."/>
            <person name="Yadav J.S."/>
            <person name="Pangilinan J."/>
            <person name="Larsson K.H."/>
            <person name="Matsuura K."/>
            <person name="Barry K."/>
            <person name="Labutti K."/>
            <person name="Kuo R."/>
            <person name="Ohm R.A."/>
            <person name="Bhattacharya S.S."/>
            <person name="Shirouzu T."/>
            <person name="Yoshinaga Y."/>
            <person name="Martin F.M."/>
            <person name="Grigoriev I.V."/>
            <person name="Hibbett D.S."/>
        </authorList>
    </citation>
    <scope>NUCLEOTIDE SEQUENCE [LARGE SCALE GENOMIC DNA]</scope>
    <source>
        <strain evidence="10 11">TUFC12733</strain>
    </source>
</reference>
<keyword evidence="4" id="KW-0175">Coiled coil</keyword>
<dbReference type="InterPro" id="IPR027417">
    <property type="entry name" value="P-loop_NTPase"/>
</dbReference>
<keyword evidence="11" id="KW-1185">Reference proteome</keyword>
<dbReference type="GO" id="GO:0000146">
    <property type="term" value="F:microfilament motor activity"/>
    <property type="evidence" value="ECO:0007669"/>
    <property type="project" value="TreeGrafter"/>
</dbReference>
<dbReference type="OrthoDB" id="6108017at2759"/>
<evidence type="ECO:0000256" key="5">
    <source>
        <dbReference type="ARBA" id="ARBA00023123"/>
    </source>
</evidence>
<comment type="similarity">
    <text evidence="1 8">Belongs to the TRAFAC class myosin-kinesin ATPase superfamily. Myosin family.</text>
</comment>
<evidence type="ECO:0000256" key="3">
    <source>
        <dbReference type="ARBA" id="ARBA00022840"/>
    </source>
</evidence>
<dbReference type="PROSITE" id="PS51456">
    <property type="entry name" value="MYOSIN_MOTOR"/>
    <property type="match status" value="1"/>
</dbReference>
<dbReference type="PANTHER" id="PTHR13140:SF857">
    <property type="entry name" value="MYOSIN-11"/>
    <property type="match status" value="1"/>
</dbReference>
<evidence type="ECO:0000256" key="2">
    <source>
        <dbReference type="ARBA" id="ARBA00022741"/>
    </source>
</evidence>
<dbReference type="GO" id="GO:0051015">
    <property type="term" value="F:actin filament binding"/>
    <property type="evidence" value="ECO:0007669"/>
    <property type="project" value="TreeGrafter"/>
</dbReference>